<reference evidence="5" key="1">
    <citation type="submission" date="2025-08" db="UniProtKB">
        <authorList>
            <consortium name="Ensembl"/>
        </authorList>
    </citation>
    <scope>IDENTIFICATION</scope>
</reference>
<evidence type="ECO:0000259" key="4">
    <source>
        <dbReference type="Pfam" id="PF03109"/>
    </source>
</evidence>
<dbReference type="GO" id="GO:0007005">
    <property type="term" value="P:mitochondrion organization"/>
    <property type="evidence" value="ECO:0007669"/>
    <property type="project" value="TreeGrafter"/>
</dbReference>
<evidence type="ECO:0000256" key="1">
    <source>
        <dbReference type="ARBA" id="ARBA00009670"/>
    </source>
</evidence>
<evidence type="ECO:0000256" key="2">
    <source>
        <dbReference type="ARBA" id="ARBA00040082"/>
    </source>
</evidence>
<comment type="function">
    <text evidence="3">Appears to be essential for maintaining mitochondrial cristae formation and mitochondrial function by acting via YME1L1 in a kinase-independent manner to regulate essential mitochondrial structural proteins OPA1 and IMMT. The action of this enzyme is not yet clear. It is not known if it has protein kinase activity and what type of substrate it would phosphorylate (Ser, Thr or Tyr).</text>
</comment>
<evidence type="ECO:0000313" key="5">
    <source>
        <dbReference type="Ensembl" id="ENSEBUP00000012182.1"/>
    </source>
</evidence>
<reference evidence="5" key="2">
    <citation type="submission" date="2025-09" db="UniProtKB">
        <authorList>
            <consortium name="Ensembl"/>
        </authorList>
    </citation>
    <scope>IDENTIFICATION</scope>
</reference>
<organism evidence="5 6">
    <name type="scientific">Eptatretus burgeri</name>
    <name type="common">Inshore hagfish</name>
    <dbReference type="NCBI Taxonomy" id="7764"/>
    <lineage>
        <taxon>Eukaryota</taxon>
        <taxon>Metazoa</taxon>
        <taxon>Chordata</taxon>
        <taxon>Craniata</taxon>
        <taxon>Vertebrata</taxon>
        <taxon>Cyclostomata</taxon>
        <taxon>Myxini</taxon>
        <taxon>Myxiniformes</taxon>
        <taxon>Myxinidae</taxon>
        <taxon>Eptatretinae</taxon>
        <taxon>Eptatretus</taxon>
    </lineage>
</organism>
<dbReference type="Ensembl" id="ENSEBUT00000012758.1">
    <property type="protein sequence ID" value="ENSEBUP00000012182.1"/>
    <property type="gene ID" value="ENSEBUG00000007768.1"/>
</dbReference>
<dbReference type="PANTHER" id="PTHR43173">
    <property type="entry name" value="ABC1 FAMILY PROTEIN"/>
    <property type="match status" value="1"/>
</dbReference>
<feature type="domain" description="ABC1 atypical kinase-like" evidence="4">
    <location>
        <begin position="256"/>
        <end position="340"/>
    </location>
</feature>
<keyword evidence="6" id="KW-1185">Reference proteome</keyword>
<protein>
    <recommendedName>
        <fullName evidence="2">AarF domain-containing protein kinase 1</fullName>
    </recommendedName>
</protein>
<sequence>MQGCKVNISISYTKGHQNDFNFLFLFLQTVTISADYMISLRHLDHGTPEYWSVKSQVHLRSAVRLHNLCRANRGTFVKVGQHLGTLEYLLPEEYTQTLKVLHSSAPASPLKDVKAVIREDLGQEVLVRDLIDITRQMKQRLGRTLKMETREITETKKEIEALPETREINRVENELNKTEETETKNQEETNRHEVPTEIKCIETREIEKIEERLHDKDGVKDEHTHVELARDHGGGLADGVVTWCKQLDSLLQERGGGICPLEVSRKLGMMYSEMIFVNGFVHCDPHPGNVLVRKDPNSAETQLILLDHGLYLDLSLSFRLEYCRLWLALIRADIQAIEKHSRALGAGDLFPLFACILTARPWKVVLDGIDRVPISLNESAELQAEAAHYLSQISGLLDRVPRQMLLLIKTNDLLRGVEATLRTRASASSFLVMARSCVQALDSWLQRLRISFQTVFSLSQIQIFEVLLWLQSCPLVLWLHKTLHCGLATAQG</sequence>
<dbReference type="OMA" id="MPRMVLL"/>
<dbReference type="InterPro" id="IPR004147">
    <property type="entry name" value="ABC1_dom"/>
</dbReference>
<dbReference type="InterPro" id="IPR051130">
    <property type="entry name" value="Mito_struct-func_regulator"/>
</dbReference>
<dbReference type="AlphaFoldDB" id="A0A8C4Q9P0"/>
<dbReference type="Proteomes" id="UP000694388">
    <property type="component" value="Unplaced"/>
</dbReference>
<proteinExistence type="inferred from homology"/>
<evidence type="ECO:0000313" key="6">
    <source>
        <dbReference type="Proteomes" id="UP000694388"/>
    </source>
</evidence>
<dbReference type="Pfam" id="PF03109">
    <property type="entry name" value="ABC1"/>
    <property type="match status" value="1"/>
</dbReference>
<dbReference type="SUPFAM" id="SSF56112">
    <property type="entry name" value="Protein kinase-like (PK-like)"/>
    <property type="match status" value="1"/>
</dbReference>
<dbReference type="GO" id="GO:0055088">
    <property type="term" value="P:lipid homeostasis"/>
    <property type="evidence" value="ECO:0007669"/>
    <property type="project" value="TreeGrafter"/>
</dbReference>
<dbReference type="PANTHER" id="PTHR43173:SF19">
    <property type="entry name" value="AARF DOMAIN-CONTAINING PROTEIN KINASE 1"/>
    <property type="match status" value="1"/>
</dbReference>
<evidence type="ECO:0000256" key="3">
    <source>
        <dbReference type="ARBA" id="ARBA00045626"/>
    </source>
</evidence>
<dbReference type="GO" id="GO:0005743">
    <property type="term" value="C:mitochondrial inner membrane"/>
    <property type="evidence" value="ECO:0007669"/>
    <property type="project" value="TreeGrafter"/>
</dbReference>
<name>A0A8C4Q9P0_EPTBU</name>
<dbReference type="InterPro" id="IPR011009">
    <property type="entry name" value="Kinase-like_dom_sf"/>
</dbReference>
<comment type="similarity">
    <text evidence="1">Belongs to the protein kinase superfamily. ADCK protein kinase family.</text>
</comment>
<accession>A0A8C4Q9P0</accession>